<dbReference type="GO" id="GO:2000060">
    <property type="term" value="P:positive regulation of ubiquitin-dependent protein catabolic process"/>
    <property type="evidence" value="ECO:0007669"/>
    <property type="project" value="TreeGrafter"/>
</dbReference>
<protein>
    <submittedName>
        <fullName evidence="4">Coiled-coil domain-containing protein</fullName>
    </submittedName>
</protein>
<organism evidence="4 5">
    <name type="scientific">Thalictrum thalictroides</name>
    <name type="common">Rue-anemone</name>
    <name type="synonym">Anemone thalictroides</name>
    <dbReference type="NCBI Taxonomy" id="46969"/>
    <lineage>
        <taxon>Eukaryota</taxon>
        <taxon>Viridiplantae</taxon>
        <taxon>Streptophyta</taxon>
        <taxon>Embryophyta</taxon>
        <taxon>Tracheophyta</taxon>
        <taxon>Spermatophyta</taxon>
        <taxon>Magnoliopsida</taxon>
        <taxon>Ranunculales</taxon>
        <taxon>Ranunculaceae</taxon>
        <taxon>Thalictroideae</taxon>
        <taxon>Thalictrum</taxon>
    </lineage>
</organism>
<dbReference type="PANTHER" id="PTHR15668">
    <property type="entry name" value="JM1 PROTEIN"/>
    <property type="match status" value="1"/>
</dbReference>
<sequence>MTGTEGKEVEIGEEILLKSLKKLGISIPQEISSIQTTCALLSICVQCLHKIDQSLLSFHPKTETIDDCTTEAKMFDMCAEISAGFEKLGYNKDNKKSQISFHQLLYPSKDDSYNLIRFLMEKLSDKLLDCADGSSTLGKNEGEETAIATMLNEKLASLRAISFKMRNEIQILHNQGEVLKHELSARVSESQHLESKHELFTAAVKMALDDQHPIEFHVDELKKQLETDKQKHEQLELHWNASVKPLEERKREVEELPQAQKAQIELMVKKVKQVDLETDAIILEIKRSEEVRIKLSSELETKPKAAFRKSYIERISEITKNSRKQDADIGRILNDTRDLQIESNSIQERLHRTYVVVEEAILRDVKNDLVRQQAHGLLIAIHESFGDISEQILITDRIRREAVELETKLSAASTSTLAMDRLQANLDALRKEEKLLWDPLHH</sequence>
<dbReference type="EMBL" id="JABWDY010015443">
    <property type="protein sequence ID" value="KAF5196843.1"/>
    <property type="molecule type" value="Genomic_DNA"/>
</dbReference>
<reference evidence="4 5" key="1">
    <citation type="submission" date="2020-06" db="EMBL/GenBank/DDBJ databases">
        <title>Transcriptomic and genomic resources for Thalictrum thalictroides and T. hernandezii: Facilitating candidate gene discovery in an emerging model plant lineage.</title>
        <authorList>
            <person name="Arias T."/>
            <person name="Riano-Pachon D.M."/>
            <person name="Di Stilio V.S."/>
        </authorList>
    </citation>
    <scope>NUCLEOTIDE SEQUENCE [LARGE SCALE GENOMIC DNA]</scope>
    <source>
        <strain evidence="5">cv. WT478/WT964</strain>
        <tissue evidence="4">Leaves</tissue>
    </source>
</reference>
<proteinExistence type="inferred from homology"/>
<feature type="domain" description="CCDC22 coiled-coil" evidence="2">
    <location>
        <begin position="150"/>
        <end position="413"/>
    </location>
</feature>
<dbReference type="InterPro" id="IPR008530">
    <property type="entry name" value="CCDC22"/>
</dbReference>
<dbReference type="PANTHER" id="PTHR15668:SF4">
    <property type="entry name" value="COILED-COIL DOMAIN-CONTAINING PROTEIN 22"/>
    <property type="match status" value="1"/>
</dbReference>
<keyword evidence="5" id="KW-1185">Reference proteome</keyword>
<evidence type="ECO:0000259" key="2">
    <source>
        <dbReference type="Pfam" id="PF05667"/>
    </source>
</evidence>
<dbReference type="InterPro" id="IPR048349">
    <property type="entry name" value="CCDC22_N"/>
</dbReference>
<feature type="domain" description="CCDC22 N-terminal" evidence="3">
    <location>
        <begin position="13"/>
        <end position="124"/>
    </location>
</feature>
<dbReference type="Pfam" id="PF21674">
    <property type="entry name" value="CCDC22_N"/>
    <property type="match status" value="1"/>
</dbReference>
<dbReference type="OrthoDB" id="10266736at2759"/>
<dbReference type="AlphaFoldDB" id="A0A7J6WIM9"/>
<evidence type="ECO:0000313" key="5">
    <source>
        <dbReference type="Proteomes" id="UP000554482"/>
    </source>
</evidence>
<dbReference type="Pfam" id="PF05667">
    <property type="entry name" value="CCDC22_CC"/>
    <property type="match status" value="1"/>
</dbReference>
<accession>A0A7J6WIM9</accession>
<dbReference type="Proteomes" id="UP000554482">
    <property type="component" value="Unassembled WGS sequence"/>
</dbReference>
<dbReference type="InterPro" id="IPR048348">
    <property type="entry name" value="CCDC22_CC"/>
</dbReference>
<gene>
    <name evidence="4" type="ORF">FRX31_013570</name>
</gene>
<evidence type="ECO:0000256" key="1">
    <source>
        <dbReference type="ARBA" id="ARBA00006438"/>
    </source>
</evidence>
<dbReference type="GO" id="GO:0097602">
    <property type="term" value="F:cullin family protein binding"/>
    <property type="evidence" value="ECO:0007669"/>
    <property type="project" value="TreeGrafter"/>
</dbReference>
<comment type="caution">
    <text evidence="4">The sequence shown here is derived from an EMBL/GenBank/DDBJ whole genome shotgun (WGS) entry which is preliminary data.</text>
</comment>
<comment type="similarity">
    <text evidence="1">Belongs to the CCDC22 family.</text>
</comment>
<name>A0A7J6WIM9_THATH</name>
<evidence type="ECO:0000313" key="4">
    <source>
        <dbReference type="EMBL" id="KAF5196843.1"/>
    </source>
</evidence>
<evidence type="ECO:0000259" key="3">
    <source>
        <dbReference type="Pfam" id="PF21674"/>
    </source>
</evidence>